<proteinExistence type="predicted"/>
<protein>
    <recommendedName>
        <fullName evidence="2">Ice-binding protein C-terminal domain-containing protein</fullName>
    </recommendedName>
</protein>
<feature type="domain" description="Ice-binding protein C-terminal" evidence="2">
    <location>
        <begin position="196"/>
        <end position="216"/>
    </location>
</feature>
<dbReference type="EMBL" id="MRCE01000002">
    <property type="protein sequence ID" value="OKH40443.1"/>
    <property type="molecule type" value="Genomic_DNA"/>
</dbReference>
<keyword evidence="1" id="KW-0732">Signal</keyword>
<dbReference type="InterPro" id="IPR013424">
    <property type="entry name" value="Ice-binding_C"/>
</dbReference>
<evidence type="ECO:0000313" key="4">
    <source>
        <dbReference type="Proteomes" id="UP000185860"/>
    </source>
</evidence>
<feature type="signal peptide" evidence="1">
    <location>
        <begin position="1"/>
        <end position="29"/>
    </location>
</feature>
<gene>
    <name evidence="3" type="ORF">NIES2119_02125</name>
</gene>
<comment type="caution">
    <text evidence="3">The sequence shown here is derived from an EMBL/GenBank/DDBJ whole genome shotgun (WGS) entry which is preliminary data.</text>
</comment>
<evidence type="ECO:0000256" key="1">
    <source>
        <dbReference type="SAM" id="SignalP"/>
    </source>
</evidence>
<feature type="chain" id="PRO_5013295969" description="Ice-binding protein C-terminal domain-containing protein" evidence="1">
    <location>
        <begin position="30"/>
        <end position="226"/>
    </location>
</feature>
<dbReference type="RefSeq" id="WP_073591823.1">
    <property type="nucleotide sequence ID" value="NZ_MRCE01000002.1"/>
</dbReference>
<evidence type="ECO:0000313" key="3">
    <source>
        <dbReference type="EMBL" id="OKH40443.1"/>
    </source>
</evidence>
<name>A0A1U7ISP9_9CYAN</name>
<evidence type="ECO:0000259" key="2">
    <source>
        <dbReference type="Pfam" id="PF07589"/>
    </source>
</evidence>
<dbReference type="Proteomes" id="UP000185860">
    <property type="component" value="Unassembled WGS sequence"/>
</dbReference>
<dbReference type="AlphaFoldDB" id="A0A1U7ISP9"/>
<sequence length="226" mass="23469">MSQSSWLKKLLIGSAGCGVSAIALGTTFAAPSQATTLTGFTTTGSMMNGMEVKVNFLSGGSQTAIWGTTGYNAGGAFGNEWSLTQVGNTFGQPWTFSYSGLDKISSLVVNAVPGNTVFDRTFNGFGTPGSANGWDFQVISGQSPTSFAYEVPIDISVGDLFGSLALTWNNGFSGMMRFIAETDNGSADDPVKVAQSVPEPASVLSLLALGTLGASSMLKRKQKLKV</sequence>
<dbReference type="NCBIfam" id="TIGR02595">
    <property type="entry name" value="PEP_CTERM"/>
    <property type="match status" value="1"/>
</dbReference>
<organism evidence="3 4">
    <name type="scientific">[Phormidium ambiguum] IAM M-71</name>
    <dbReference type="NCBI Taxonomy" id="454136"/>
    <lineage>
        <taxon>Bacteria</taxon>
        <taxon>Bacillati</taxon>
        <taxon>Cyanobacteriota</taxon>
        <taxon>Cyanophyceae</taxon>
        <taxon>Oscillatoriophycideae</taxon>
        <taxon>Aerosakkonematales</taxon>
        <taxon>Aerosakkonemataceae</taxon>
        <taxon>Floridanema</taxon>
    </lineage>
</organism>
<dbReference type="Pfam" id="PF07589">
    <property type="entry name" value="PEP-CTERM"/>
    <property type="match status" value="1"/>
</dbReference>
<dbReference type="STRING" id="454136.NIES2119_02125"/>
<reference evidence="3 4" key="1">
    <citation type="submission" date="2016-11" db="EMBL/GenBank/DDBJ databases">
        <title>Draft Genome Sequences of Nine Cyanobacterial Strains from Diverse Habitats.</title>
        <authorList>
            <person name="Zhu T."/>
            <person name="Hou S."/>
            <person name="Lu X."/>
            <person name="Hess W.R."/>
        </authorList>
    </citation>
    <scope>NUCLEOTIDE SEQUENCE [LARGE SCALE GENOMIC DNA]</scope>
    <source>
        <strain evidence="3 4">IAM M-71</strain>
    </source>
</reference>
<accession>A0A1U7ISP9</accession>